<dbReference type="EMBL" id="LAZR01052511">
    <property type="protein sequence ID" value="KKK82782.1"/>
    <property type="molecule type" value="Genomic_DNA"/>
</dbReference>
<dbReference type="InterPro" id="IPR003615">
    <property type="entry name" value="HNH_nuc"/>
</dbReference>
<name>A0A0F8YN34_9ZZZZ</name>
<dbReference type="Gene3D" id="3.90.75.10">
    <property type="entry name" value="Homing Intron 3 (I-ppo) Encoded Endonuclease, Chain A"/>
    <property type="match status" value="1"/>
</dbReference>
<protein>
    <recommendedName>
        <fullName evidence="1">HNH nuclease domain-containing protein</fullName>
    </recommendedName>
</protein>
<sequence>MFLTKTRRTRSYEEVVTRFWEKVDIQDAASCWEWQAARNHLNYGLFHLNGVATTASRAAWLILNGDIPVGYDVCHRCDNPPCVNILHLFLGTKKENMQDMIAKGRHSWRDS</sequence>
<dbReference type="Pfam" id="PF13392">
    <property type="entry name" value="HNH_3"/>
    <property type="match status" value="1"/>
</dbReference>
<dbReference type="GO" id="GO:0004519">
    <property type="term" value="F:endonuclease activity"/>
    <property type="evidence" value="ECO:0007669"/>
    <property type="project" value="InterPro"/>
</dbReference>
<dbReference type="InterPro" id="IPR044925">
    <property type="entry name" value="His-Me_finger_sf"/>
</dbReference>
<gene>
    <name evidence="2" type="ORF">LCGC14_2799950</name>
</gene>
<dbReference type="SUPFAM" id="SSF54060">
    <property type="entry name" value="His-Me finger endonucleases"/>
    <property type="match status" value="1"/>
</dbReference>
<reference evidence="2" key="1">
    <citation type="journal article" date="2015" name="Nature">
        <title>Complex archaea that bridge the gap between prokaryotes and eukaryotes.</title>
        <authorList>
            <person name="Spang A."/>
            <person name="Saw J.H."/>
            <person name="Jorgensen S.L."/>
            <person name="Zaremba-Niedzwiedzka K."/>
            <person name="Martijn J."/>
            <person name="Lind A.E."/>
            <person name="van Eijk R."/>
            <person name="Schleper C."/>
            <person name="Guy L."/>
            <person name="Ettema T.J."/>
        </authorList>
    </citation>
    <scope>NUCLEOTIDE SEQUENCE</scope>
</reference>
<dbReference type="AlphaFoldDB" id="A0A0F8YN34"/>
<accession>A0A0F8YN34</accession>
<evidence type="ECO:0000313" key="2">
    <source>
        <dbReference type="EMBL" id="KKK82782.1"/>
    </source>
</evidence>
<dbReference type="InterPro" id="IPR044930">
    <property type="entry name" value="Homing_endonuclease_His-Me"/>
</dbReference>
<feature type="domain" description="HNH nuclease" evidence="1">
    <location>
        <begin position="55"/>
        <end position="98"/>
    </location>
</feature>
<comment type="caution">
    <text evidence="2">The sequence shown here is derived from an EMBL/GenBank/DDBJ whole genome shotgun (WGS) entry which is preliminary data.</text>
</comment>
<evidence type="ECO:0000259" key="1">
    <source>
        <dbReference type="Pfam" id="PF13392"/>
    </source>
</evidence>
<organism evidence="2">
    <name type="scientific">marine sediment metagenome</name>
    <dbReference type="NCBI Taxonomy" id="412755"/>
    <lineage>
        <taxon>unclassified sequences</taxon>
        <taxon>metagenomes</taxon>
        <taxon>ecological metagenomes</taxon>
    </lineage>
</organism>
<proteinExistence type="predicted"/>